<evidence type="ECO:0000313" key="2">
    <source>
        <dbReference type="Proteomes" id="UP001151760"/>
    </source>
</evidence>
<proteinExistence type="predicted"/>
<organism evidence="1 2">
    <name type="scientific">Tanacetum coccineum</name>
    <dbReference type="NCBI Taxonomy" id="301880"/>
    <lineage>
        <taxon>Eukaryota</taxon>
        <taxon>Viridiplantae</taxon>
        <taxon>Streptophyta</taxon>
        <taxon>Embryophyta</taxon>
        <taxon>Tracheophyta</taxon>
        <taxon>Spermatophyta</taxon>
        <taxon>Magnoliopsida</taxon>
        <taxon>eudicotyledons</taxon>
        <taxon>Gunneridae</taxon>
        <taxon>Pentapetalae</taxon>
        <taxon>asterids</taxon>
        <taxon>campanulids</taxon>
        <taxon>Asterales</taxon>
        <taxon>Asteraceae</taxon>
        <taxon>Asteroideae</taxon>
        <taxon>Anthemideae</taxon>
        <taxon>Anthemidinae</taxon>
        <taxon>Tanacetum</taxon>
    </lineage>
</organism>
<reference evidence="1" key="2">
    <citation type="submission" date="2022-01" db="EMBL/GenBank/DDBJ databases">
        <authorList>
            <person name="Yamashiro T."/>
            <person name="Shiraishi A."/>
            <person name="Satake H."/>
            <person name="Nakayama K."/>
        </authorList>
    </citation>
    <scope>NUCLEOTIDE SEQUENCE</scope>
</reference>
<keyword evidence="2" id="KW-1185">Reference proteome</keyword>
<reference evidence="1" key="1">
    <citation type="journal article" date="2022" name="Int. J. Mol. Sci.">
        <title>Draft Genome of Tanacetum Coccineum: Genomic Comparison of Closely Related Tanacetum-Family Plants.</title>
        <authorList>
            <person name="Yamashiro T."/>
            <person name="Shiraishi A."/>
            <person name="Nakayama K."/>
            <person name="Satake H."/>
        </authorList>
    </citation>
    <scope>NUCLEOTIDE SEQUENCE</scope>
</reference>
<evidence type="ECO:0000313" key="1">
    <source>
        <dbReference type="EMBL" id="GJS68259.1"/>
    </source>
</evidence>
<sequence>MNHKTLIVPDTLDQINHNDDDDSDKAAAKMVTVMTTAAMAAVVAMMMEMTVASVRVVAVSMVKVVACSSCDGVEVVTIEMMLVAVVRRWRRWRWWRMRACGDGDGVSVIDQPVAWLSAVVTGTVLRLEAQGEVFVDGLGLAKKVWIFLSDLIFTDCNVLSQSGCSFESDLAVYDFDGFFDEMKLLVNLNFISRNGKGFVG</sequence>
<dbReference type="Proteomes" id="UP001151760">
    <property type="component" value="Unassembled WGS sequence"/>
</dbReference>
<name>A0ABQ4XSA6_9ASTR</name>
<dbReference type="EMBL" id="BQNB010009777">
    <property type="protein sequence ID" value="GJS68259.1"/>
    <property type="molecule type" value="Genomic_DNA"/>
</dbReference>
<comment type="caution">
    <text evidence="1">The sequence shown here is derived from an EMBL/GenBank/DDBJ whole genome shotgun (WGS) entry which is preliminary data.</text>
</comment>
<gene>
    <name evidence="1" type="ORF">Tco_0682824</name>
</gene>
<protein>
    <submittedName>
        <fullName evidence="1">Uncharacterized protein</fullName>
    </submittedName>
</protein>
<accession>A0ABQ4XSA6</accession>